<dbReference type="EMBL" id="JAPYKO010000009">
    <property type="protein sequence ID" value="MEI9403381.1"/>
    <property type="molecule type" value="Genomic_DNA"/>
</dbReference>
<protein>
    <submittedName>
        <fullName evidence="1">Uncharacterized protein</fullName>
    </submittedName>
</protein>
<proteinExistence type="predicted"/>
<gene>
    <name evidence="1" type="ORF">O7A05_14565</name>
</gene>
<evidence type="ECO:0000313" key="1">
    <source>
        <dbReference type="EMBL" id="MEI9403381.1"/>
    </source>
</evidence>
<reference evidence="1 2" key="1">
    <citation type="submission" date="2022-12" db="EMBL/GenBank/DDBJ databases">
        <authorList>
            <person name="Muema E."/>
        </authorList>
    </citation>
    <scope>NUCLEOTIDE SEQUENCE [LARGE SCALE GENOMIC DNA]</scope>
    <source>
        <strain evidence="2">1330</strain>
    </source>
</reference>
<keyword evidence="2" id="KW-1185">Reference proteome</keyword>
<dbReference type="Proteomes" id="UP001366503">
    <property type="component" value="Unassembled WGS sequence"/>
</dbReference>
<organism evidence="1 2">
    <name type="scientific">Mesorhizobium argentiipisi</name>
    <dbReference type="NCBI Taxonomy" id="3015175"/>
    <lineage>
        <taxon>Bacteria</taxon>
        <taxon>Pseudomonadati</taxon>
        <taxon>Pseudomonadota</taxon>
        <taxon>Alphaproteobacteria</taxon>
        <taxon>Hyphomicrobiales</taxon>
        <taxon>Phyllobacteriaceae</taxon>
        <taxon>Mesorhizobium</taxon>
    </lineage>
</organism>
<accession>A0ABU8KCL0</accession>
<comment type="caution">
    <text evidence="1">The sequence shown here is derived from an EMBL/GenBank/DDBJ whole genome shotgun (WGS) entry which is preliminary data.</text>
</comment>
<sequence>MLARVPWKPRQVDKPKPRARVLSRDRRRHLIDTTAAVLKSGLPTYFAFEGSVRHGLRSSLCLAGWSWSAADVAAADVVDAALRQIGARRPTWQQGQAEYTEDRTERLTCANEGCHKPTAIDLRDGRQTKYCSDLCRRSHADKVHYRSGTQMSKAEWMVFWAAHRAEKVKTRDCERCGGLFVQRSRNGRYCTVECSRAAGADARRTIFEQACLVCGTMFRPPNGRGAKYCNAKCMGAAYRTLPEKTCEHCGKVFRLKESGQRFCSQPCASSSRFRCEAAE</sequence>
<dbReference type="RefSeq" id="WP_337093772.1">
    <property type="nucleotide sequence ID" value="NZ_JAPYKO010000009.1"/>
</dbReference>
<name>A0ABU8KCL0_9HYPH</name>
<evidence type="ECO:0000313" key="2">
    <source>
        <dbReference type="Proteomes" id="UP001366503"/>
    </source>
</evidence>